<dbReference type="PANTHER" id="PTHR14140">
    <property type="entry name" value="E3 UBIQUITIN-PROTEIN LIGASE UHRF-RELATED"/>
    <property type="match status" value="1"/>
</dbReference>
<dbReference type="GO" id="GO:0005634">
    <property type="term" value="C:nucleus"/>
    <property type="evidence" value="ECO:0007669"/>
    <property type="project" value="UniProtKB-SubCell"/>
</dbReference>
<evidence type="ECO:0000256" key="1">
    <source>
        <dbReference type="ARBA" id="ARBA00023242"/>
    </source>
</evidence>
<dbReference type="InterPro" id="IPR036987">
    <property type="entry name" value="SRA-YDG_sf"/>
</dbReference>
<dbReference type="SMART" id="SM00466">
    <property type="entry name" value="SRA"/>
    <property type="match status" value="1"/>
</dbReference>
<dbReference type="InterPro" id="IPR045134">
    <property type="entry name" value="UHRF1/2-like"/>
</dbReference>
<keyword evidence="5" id="KW-0645">Protease</keyword>
<keyword evidence="1 2" id="KW-0539">Nucleus</keyword>
<sequence length="320" mass="34496">MVSDYERQRLANIQRNKALLLSLGLDKPAFEPTEPKRAPKKAAPKKRQAEDAPEGELAPKAARTESVSAPVNSDGPRRSARHAGKTVDYKGENLKLNTPVSASVKAGLRSLEDLGPQGREEGSKRIHNPKTYGSIPGVAVGTWWDSRVACSADSIHAPTVAGITCGPQAAATQTMSIMATLCNTYTGSGGRELKGTKAKPKNLRTAPQTFDQSFDWPFNTALQKAGETKKPVRVIRGFKLKSPYAPYEGYRYDGLYCVEKTWTEQGVEGFLVCKAAFKRLPGQPPLPRRAEGDVSVEGAAGTAPVDAEEEEEGSDDELGI</sequence>
<dbReference type="SUPFAM" id="SSF88697">
    <property type="entry name" value="PUA domain-like"/>
    <property type="match status" value="1"/>
</dbReference>
<feature type="compositionally biased region" description="Acidic residues" evidence="3">
    <location>
        <begin position="306"/>
        <end position="320"/>
    </location>
</feature>
<feature type="region of interest" description="Disordered" evidence="3">
    <location>
        <begin position="27"/>
        <end position="87"/>
    </location>
</feature>
<evidence type="ECO:0000259" key="4">
    <source>
        <dbReference type="PROSITE" id="PS51015"/>
    </source>
</evidence>
<dbReference type="InterPro" id="IPR015947">
    <property type="entry name" value="PUA-like_sf"/>
</dbReference>
<dbReference type="Pfam" id="PF02182">
    <property type="entry name" value="SAD_SRA"/>
    <property type="match status" value="1"/>
</dbReference>
<dbReference type="PROSITE" id="PS51015">
    <property type="entry name" value="YDG"/>
    <property type="match status" value="1"/>
</dbReference>
<dbReference type="InterPro" id="IPR003105">
    <property type="entry name" value="SRA_YDG"/>
</dbReference>
<dbReference type="EMBL" id="JACAZE010000007">
    <property type="protein sequence ID" value="KAF7311143.1"/>
    <property type="molecule type" value="Genomic_DNA"/>
</dbReference>
<gene>
    <name evidence="5" type="ORF">HMN09_00658600</name>
</gene>
<keyword evidence="5" id="KW-0031">Aminopeptidase</keyword>
<dbReference type="PANTHER" id="PTHR14140:SF27">
    <property type="entry name" value="OS04G0289800 PROTEIN"/>
    <property type="match status" value="1"/>
</dbReference>
<dbReference type="GO" id="GO:0044027">
    <property type="term" value="P:negative regulation of gene expression via chromosomal CpG island methylation"/>
    <property type="evidence" value="ECO:0007669"/>
    <property type="project" value="TreeGrafter"/>
</dbReference>
<feature type="region of interest" description="Disordered" evidence="3">
    <location>
        <begin position="280"/>
        <end position="320"/>
    </location>
</feature>
<dbReference type="GO" id="GO:0061630">
    <property type="term" value="F:ubiquitin protein ligase activity"/>
    <property type="evidence" value="ECO:0007669"/>
    <property type="project" value="TreeGrafter"/>
</dbReference>
<dbReference type="OrthoDB" id="2270193at2759"/>
<evidence type="ECO:0000256" key="2">
    <source>
        <dbReference type="PROSITE-ProRule" id="PRU00358"/>
    </source>
</evidence>
<name>A0A8H6T3R4_MYCCL</name>
<keyword evidence="5" id="KW-0378">Hydrolase</keyword>
<organism evidence="5 6">
    <name type="scientific">Mycena chlorophos</name>
    <name type="common">Agaric fungus</name>
    <name type="synonym">Agaricus chlorophos</name>
    <dbReference type="NCBI Taxonomy" id="658473"/>
    <lineage>
        <taxon>Eukaryota</taxon>
        <taxon>Fungi</taxon>
        <taxon>Dikarya</taxon>
        <taxon>Basidiomycota</taxon>
        <taxon>Agaricomycotina</taxon>
        <taxon>Agaricomycetes</taxon>
        <taxon>Agaricomycetidae</taxon>
        <taxon>Agaricales</taxon>
        <taxon>Marasmiineae</taxon>
        <taxon>Mycenaceae</taxon>
        <taxon>Mycena</taxon>
    </lineage>
</organism>
<protein>
    <submittedName>
        <fullName evidence="5">Methionine aminopeptidase 2</fullName>
    </submittedName>
</protein>
<comment type="caution">
    <text evidence="5">The sequence shown here is derived from an EMBL/GenBank/DDBJ whole genome shotgun (WGS) entry which is preliminary data.</text>
</comment>
<accession>A0A8H6T3R4</accession>
<dbReference type="Gene3D" id="2.30.280.10">
    <property type="entry name" value="SRA-YDG"/>
    <property type="match status" value="1"/>
</dbReference>
<reference evidence="5" key="1">
    <citation type="submission" date="2020-05" db="EMBL/GenBank/DDBJ databases">
        <title>Mycena genomes resolve the evolution of fungal bioluminescence.</title>
        <authorList>
            <person name="Tsai I.J."/>
        </authorList>
    </citation>
    <scope>NUCLEOTIDE SEQUENCE</scope>
    <source>
        <strain evidence="5">110903Hualien_Pintung</strain>
    </source>
</reference>
<keyword evidence="6" id="KW-1185">Reference proteome</keyword>
<evidence type="ECO:0000313" key="6">
    <source>
        <dbReference type="Proteomes" id="UP000613580"/>
    </source>
</evidence>
<dbReference type="AlphaFoldDB" id="A0A8H6T3R4"/>
<evidence type="ECO:0000313" key="5">
    <source>
        <dbReference type="EMBL" id="KAF7311143.1"/>
    </source>
</evidence>
<proteinExistence type="predicted"/>
<evidence type="ECO:0000256" key="3">
    <source>
        <dbReference type="SAM" id="MobiDB-lite"/>
    </source>
</evidence>
<dbReference type="GO" id="GO:0004177">
    <property type="term" value="F:aminopeptidase activity"/>
    <property type="evidence" value="ECO:0007669"/>
    <property type="project" value="UniProtKB-KW"/>
</dbReference>
<comment type="subcellular location">
    <subcellularLocation>
        <location evidence="2">Nucleus</location>
    </subcellularLocation>
</comment>
<dbReference type="Proteomes" id="UP000613580">
    <property type="component" value="Unassembled WGS sequence"/>
</dbReference>
<feature type="domain" description="YDG" evidence="4">
    <location>
        <begin position="133"/>
        <end position="279"/>
    </location>
</feature>
<dbReference type="GO" id="GO:0016567">
    <property type="term" value="P:protein ubiquitination"/>
    <property type="evidence" value="ECO:0007669"/>
    <property type="project" value="TreeGrafter"/>
</dbReference>